<name>X1B2R9_9ZZZZ</name>
<organism evidence="1">
    <name type="scientific">marine sediment metagenome</name>
    <dbReference type="NCBI Taxonomy" id="412755"/>
    <lineage>
        <taxon>unclassified sequences</taxon>
        <taxon>metagenomes</taxon>
        <taxon>ecological metagenomes</taxon>
    </lineage>
</organism>
<evidence type="ECO:0000313" key="1">
    <source>
        <dbReference type="EMBL" id="GAG75617.1"/>
    </source>
</evidence>
<comment type="caution">
    <text evidence="1">The sequence shown here is derived from an EMBL/GenBank/DDBJ whole genome shotgun (WGS) entry which is preliminary data.</text>
</comment>
<proteinExistence type="predicted"/>
<accession>X1B2R9</accession>
<reference evidence="1" key="1">
    <citation type="journal article" date="2014" name="Front. Microbiol.">
        <title>High frequency of phylogenetically diverse reductive dehalogenase-homologous genes in deep subseafloor sedimentary metagenomes.</title>
        <authorList>
            <person name="Kawai M."/>
            <person name="Futagami T."/>
            <person name="Toyoda A."/>
            <person name="Takaki Y."/>
            <person name="Nishi S."/>
            <person name="Hori S."/>
            <person name="Arai W."/>
            <person name="Tsubouchi T."/>
            <person name="Morono Y."/>
            <person name="Uchiyama I."/>
            <person name="Ito T."/>
            <person name="Fujiyama A."/>
            <person name="Inagaki F."/>
            <person name="Takami H."/>
        </authorList>
    </citation>
    <scope>NUCLEOTIDE SEQUENCE</scope>
    <source>
        <strain evidence="1">Expedition CK06-06</strain>
    </source>
</reference>
<dbReference type="EMBL" id="BART01018531">
    <property type="protein sequence ID" value="GAG75617.1"/>
    <property type="molecule type" value="Genomic_DNA"/>
</dbReference>
<dbReference type="AlphaFoldDB" id="X1B2R9"/>
<gene>
    <name evidence="1" type="ORF">S01H4_34956</name>
</gene>
<protein>
    <submittedName>
        <fullName evidence="1">Uncharacterized protein</fullName>
    </submittedName>
</protein>
<sequence>MVDEIVETKDGLKLRKLVSLKTSTAKEYQDAMLDRVDYFKEENQKKSQFNSSVQNTVVQALSTILDLKIQIDKSLGEENLKKVHDFIDQILLLGL</sequence>